<dbReference type="Pfam" id="PF00753">
    <property type="entry name" value="Lactamase_B"/>
    <property type="match status" value="1"/>
</dbReference>
<dbReference type="PANTHER" id="PTHR42951">
    <property type="entry name" value="METALLO-BETA-LACTAMASE DOMAIN-CONTAINING"/>
    <property type="match status" value="1"/>
</dbReference>
<dbReference type="SUPFAM" id="SSF56281">
    <property type="entry name" value="Metallo-hydrolase/oxidoreductase"/>
    <property type="match status" value="1"/>
</dbReference>
<feature type="domain" description="Metallo-beta-lactamase" evidence="1">
    <location>
        <begin position="35"/>
        <end position="219"/>
    </location>
</feature>
<name>A0A0F9E0T2_9ZZZZ</name>
<protein>
    <recommendedName>
        <fullName evidence="1">Metallo-beta-lactamase domain-containing protein</fullName>
    </recommendedName>
</protein>
<comment type="caution">
    <text evidence="2">The sequence shown here is derived from an EMBL/GenBank/DDBJ whole genome shotgun (WGS) entry which is preliminary data.</text>
</comment>
<gene>
    <name evidence="2" type="ORF">LCGC14_2132970</name>
</gene>
<dbReference type="EMBL" id="LAZR01026794">
    <property type="protein sequence ID" value="KKL67638.1"/>
    <property type="molecule type" value="Genomic_DNA"/>
</dbReference>
<dbReference type="Gene3D" id="3.60.15.10">
    <property type="entry name" value="Ribonuclease Z/Hydroxyacylglutathione hydrolase-like"/>
    <property type="match status" value="1"/>
</dbReference>
<dbReference type="InterPro" id="IPR050855">
    <property type="entry name" value="NDM-1-like"/>
</dbReference>
<organism evidence="2">
    <name type="scientific">marine sediment metagenome</name>
    <dbReference type="NCBI Taxonomy" id="412755"/>
    <lineage>
        <taxon>unclassified sequences</taxon>
        <taxon>metagenomes</taxon>
        <taxon>ecological metagenomes</taxon>
    </lineage>
</organism>
<dbReference type="InterPro" id="IPR036866">
    <property type="entry name" value="RibonucZ/Hydroxyglut_hydro"/>
</dbReference>
<proteinExistence type="predicted"/>
<dbReference type="InterPro" id="IPR001279">
    <property type="entry name" value="Metallo-B-lactamas"/>
</dbReference>
<sequence length="269" mass="31155">MSKENPHFEISKEKDYLYVIKENISLVHPVYTNDPLNIYLLLGTHSALLLDTGCGLYPIKPLVDNLIGKKKLLVFNTHYHWDHPLGNIEFEEVYIHEMEVDIVSKPYDVSYFKDSPNEIVKIYAEQNFLIPPAKSVKSLKDGDVFDLGGIKVEIIHCPGHSPGSICLLTSNGELFTSDVAYYGDQFLPNREKIPQVLNTLSKLINLCEKQKISELYPSHRNYPCEMTLLTDLYKGIKNIENIWDTKKPFDFFEAWQIDDDKFRYYISRL</sequence>
<evidence type="ECO:0000313" key="2">
    <source>
        <dbReference type="EMBL" id="KKL67638.1"/>
    </source>
</evidence>
<accession>A0A0F9E0T2</accession>
<reference evidence="2" key="1">
    <citation type="journal article" date="2015" name="Nature">
        <title>Complex archaea that bridge the gap between prokaryotes and eukaryotes.</title>
        <authorList>
            <person name="Spang A."/>
            <person name="Saw J.H."/>
            <person name="Jorgensen S.L."/>
            <person name="Zaremba-Niedzwiedzka K."/>
            <person name="Martijn J."/>
            <person name="Lind A.E."/>
            <person name="van Eijk R."/>
            <person name="Schleper C."/>
            <person name="Guy L."/>
            <person name="Ettema T.J."/>
        </authorList>
    </citation>
    <scope>NUCLEOTIDE SEQUENCE</scope>
</reference>
<evidence type="ECO:0000259" key="1">
    <source>
        <dbReference type="SMART" id="SM00849"/>
    </source>
</evidence>
<dbReference type="SMART" id="SM00849">
    <property type="entry name" value="Lactamase_B"/>
    <property type="match status" value="1"/>
</dbReference>
<dbReference type="AlphaFoldDB" id="A0A0F9E0T2"/>
<dbReference type="PANTHER" id="PTHR42951:SF4">
    <property type="entry name" value="ACYL-COENZYME A THIOESTERASE MBLAC2"/>
    <property type="match status" value="1"/>
</dbReference>